<keyword evidence="3" id="KW-1003">Cell membrane</keyword>
<evidence type="ECO:0000256" key="3">
    <source>
        <dbReference type="ARBA" id="ARBA00022475"/>
    </source>
</evidence>
<evidence type="ECO:0000256" key="4">
    <source>
        <dbReference type="ARBA" id="ARBA00022692"/>
    </source>
</evidence>
<dbReference type="EMBL" id="MU825889">
    <property type="protein sequence ID" value="KAJ7384225.1"/>
    <property type="molecule type" value="Genomic_DNA"/>
</dbReference>
<evidence type="ECO:0000313" key="11">
    <source>
        <dbReference type="EMBL" id="KAJ7384225.1"/>
    </source>
</evidence>
<feature type="transmembrane region" description="Helical" evidence="10">
    <location>
        <begin position="48"/>
        <end position="74"/>
    </location>
</feature>
<name>A0A9X0D285_9CNID</name>
<evidence type="ECO:0000256" key="9">
    <source>
        <dbReference type="ARBA" id="ARBA00023303"/>
    </source>
</evidence>
<feature type="transmembrane region" description="Helical" evidence="10">
    <location>
        <begin position="15"/>
        <end position="36"/>
    </location>
</feature>
<evidence type="ECO:0000256" key="10">
    <source>
        <dbReference type="SAM" id="Phobius"/>
    </source>
</evidence>
<keyword evidence="12" id="KW-1185">Reference proteome</keyword>
<evidence type="ECO:0000256" key="8">
    <source>
        <dbReference type="ARBA" id="ARBA00023136"/>
    </source>
</evidence>
<dbReference type="OrthoDB" id="5968032at2759"/>
<dbReference type="GO" id="GO:0034702">
    <property type="term" value="C:monoatomic ion channel complex"/>
    <property type="evidence" value="ECO:0007669"/>
    <property type="project" value="UniProtKB-KW"/>
</dbReference>
<dbReference type="Proteomes" id="UP001163046">
    <property type="component" value="Unassembled WGS sequence"/>
</dbReference>
<organism evidence="11 12">
    <name type="scientific">Desmophyllum pertusum</name>
    <dbReference type="NCBI Taxonomy" id="174260"/>
    <lineage>
        <taxon>Eukaryota</taxon>
        <taxon>Metazoa</taxon>
        <taxon>Cnidaria</taxon>
        <taxon>Anthozoa</taxon>
        <taxon>Hexacorallia</taxon>
        <taxon>Scleractinia</taxon>
        <taxon>Caryophylliina</taxon>
        <taxon>Caryophylliidae</taxon>
        <taxon>Desmophyllum</taxon>
    </lineage>
</organism>
<keyword evidence="5" id="KW-0851">Voltage-gated channel</keyword>
<dbReference type="InterPro" id="IPR031846">
    <property type="entry name" value="Hvcn1"/>
</dbReference>
<evidence type="ECO:0000256" key="5">
    <source>
        <dbReference type="ARBA" id="ARBA00022882"/>
    </source>
</evidence>
<keyword evidence="4 10" id="KW-0812">Transmembrane</keyword>
<evidence type="ECO:0000313" key="12">
    <source>
        <dbReference type="Proteomes" id="UP001163046"/>
    </source>
</evidence>
<comment type="subcellular location">
    <subcellularLocation>
        <location evidence="1">Cell membrane</location>
        <topology evidence="1">Multi-pass membrane protein</topology>
    </subcellularLocation>
</comment>
<dbReference type="GO" id="GO:0005886">
    <property type="term" value="C:plasma membrane"/>
    <property type="evidence" value="ECO:0007669"/>
    <property type="project" value="UniProtKB-SubCell"/>
</dbReference>
<dbReference type="PANTHER" id="PTHR46480">
    <property type="entry name" value="F20B24.22"/>
    <property type="match status" value="1"/>
</dbReference>
<proteinExistence type="predicted"/>
<keyword evidence="2" id="KW-0813">Transport</keyword>
<keyword evidence="7" id="KW-0406">Ion transport</keyword>
<keyword evidence="9" id="KW-0407">Ion channel</keyword>
<evidence type="ECO:0000256" key="6">
    <source>
        <dbReference type="ARBA" id="ARBA00022989"/>
    </source>
</evidence>
<evidence type="ECO:0000256" key="7">
    <source>
        <dbReference type="ARBA" id="ARBA00023065"/>
    </source>
</evidence>
<dbReference type="PANTHER" id="PTHR46480:SF1">
    <property type="entry name" value="VOLTAGE-GATED HYDROGEN CHANNEL 1"/>
    <property type="match status" value="1"/>
</dbReference>
<keyword evidence="6 10" id="KW-1133">Transmembrane helix</keyword>
<dbReference type="AlphaFoldDB" id="A0A9X0D285"/>
<protein>
    <submittedName>
        <fullName evidence="11">Voltage-gated hydrogen channel 1</fullName>
    </submittedName>
</protein>
<sequence>MWRQSLRGIITHRHANFTVVMVTLMNCFLVIANILADFDVIDDKGIEFIFTGFLYINLVIMFTFVLECFLRIIVLQRELFQDKMEIFDVALVWFYFLVELISSNGFSQVDKPYPKYLHMIVILRCWRILLVLEQLQQEKEAAISAMESQTPR</sequence>
<dbReference type="Gene3D" id="1.20.120.350">
    <property type="entry name" value="Voltage-gated potassium channels. Chain C"/>
    <property type="match status" value="1"/>
</dbReference>
<accession>A0A9X0D285</accession>
<dbReference type="InterPro" id="IPR027359">
    <property type="entry name" value="Volt_channel_dom_sf"/>
</dbReference>
<reference evidence="11" key="1">
    <citation type="submission" date="2023-01" db="EMBL/GenBank/DDBJ databases">
        <title>Genome assembly of the deep-sea coral Lophelia pertusa.</title>
        <authorList>
            <person name="Herrera S."/>
            <person name="Cordes E."/>
        </authorList>
    </citation>
    <scope>NUCLEOTIDE SEQUENCE</scope>
    <source>
        <strain evidence="11">USNM1676648</strain>
        <tissue evidence="11">Polyp</tissue>
    </source>
</reference>
<dbReference type="GO" id="GO:0030171">
    <property type="term" value="F:voltage-gated proton channel activity"/>
    <property type="evidence" value="ECO:0007669"/>
    <property type="project" value="InterPro"/>
</dbReference>
<comment type="caution">
    <text evidence="11">The sequence shown here is derived from an EMBL/GenBank/DDBJ whole genome shotgun (WGS) entry which is preliminary data.</text>
</comment>
<keyword evidence="8 10" id="KW-0472">Membrane</keyword>
<evidence type="ECO:0000256" key="1">
    <source>
        <dbReference type="ARBA" id="ARBA00004651"/>
    </source>
</evidence>
<dbReference type="SUPFAM" id="SSF81324">
    <property type="entry name" value="Voltage-gated potassium channels"/>
    <property type="match status" value="1"/>
</dbReference>
<gene>
    <name evidence="11" type="primary">HVCN1_2</name>
    <name evidence="11" type="ORF">OS493_022855</name>
</gene>
<evidence type="ECO:0000256" key="2">
    <source>
        <dbReference type="ARBA" id="ARBA00022448"/>
    </source>
</evidence>